<dbReference type="Pfam" id="PF05997">
    <property type="entry name" value="Nop52"/>
    <property type="match status" value="1"/>
</dbReference>
<proteinExistence type="inferred from homology"/>
<reference evidence="6" key="1">
    <citation type="submission" date="2023-07" db="EMBL/GenBank/DDBJ databases">
        <title>Chromosome-level genome assembly of Artemia franciscana.</title>
        <authorList>
            <person name="Jo E."/>
        </authorList>
    </citation>
    <scope>NUCLEOTIDE SEQUENCE</scope>
    <source>
        <tissue evidence="6">Whole body</tissue>
    </source>
</reference>
<name>A0AA88HG98_ARTSF</name>
<feature type="compositionally biased region" description="Basic and acidic residues" evidence="5">
    <location>
        <begin position="561"/>
        <end position="580"/>
    </location>
</feature>
<evidence type="ECO:0000256" key="4">
    <source>
        <dbReference type="ARBA" id="ARBA00023242"/>
    </source>
</evidence>
<evidence type="ECO:0000313" key="6">
    <source>
        <dbReference type="EMBL" id="KAK2706896.1"/>
    </source>
</evidence>
<evidence type="ECO:0000256" key="5">
    <source>
        <dbReference type="SAM" id="MobiDB-lite"/>
    </source>
</evidence>
<dbReference type="GO" id="GO:0005634">
    <property type="term" value="C:nucleus"/>
    <property type="evidence" value="ECO:0007669"/>
    <property type="project" value="UniProtKB-SubCell"/>
</dbReference>
<feature type="region of interest" description="Disordered" evidence="5">
    <location>
        <begin position="560"/>
        <end position="604"/>
    </location>
</feature>
<feature type="compositionally biased region" description="Basic and acidic residues" evidence="5">
    <location>
        <begin position="588"/>
        <end position="604"/>
    </location>
</feature>
<evidence type="ECO:0000256" key="3">
    <source>
        <dbReference type="ARBA" id="ARBA00022552"/>
    </source>
</evidence>
<feature type="compositionally biased region" description="Basic and acidic residues" evidence="5">
    <location>
        <begin position="371"/>
        <end position="382"/>
    </location>
</feature>
<dbReference type="PANTHER" id="PTHR13026">
    <property type="entry name" value="NNP-1 PROTEIN NOVEL NUCLEAR PROTEIN 1 NOP52"/>
    <property type="match status" value="1"/>
</dbReference>
<dbReference type="EMBL" id="JAVRJZ010000019">
    <property type="protein sequence ID" value="KAK2706896.1"/>
    <property type="molecule type" value="Genomic_DNA"/>
</dbReference>
<feature type="compositionally biased region" description="Polar residues" evidence="5">
    <location>
        <begin position="437"/>
        <end position="448"/>
    </location>
</feature>
<sequence>MAVMSANSQPPENVFAKRLASNEKKIRDKAVKKLRQWIAMRSGSSPVSNLEMLKIWKGLFYCMYMSDKPLIQEELSENIGGLIHSFNGLHGLEFFRAGLQIISIEWNGIDKWRIDKFLMFLRRLLRHAFEYVAKQGWPEDYTSLLADILDKDVINANKSLISVKIPLSLQVQFTDIIIEELAKAGGEELQHDTVMHFIRPFIECSAHGKDSRLKYSIEQRVFNNLINQSDAGLANQVGLTVEEFKEAVKEMAPRNFRDQAKDPRAGKIDIELPQIHLDYDLLSKEILTYASQPGIHAHNKKYLYQLVAHFKDVAAGIYPLKVVLPEVPSGVTEDDIDNVAMEYLAEQEEYKRKEMEERKNIRKMKEIEKKKATAEEKKKEMQPVDTPKTKKQIKAEKRKMELAEKAAKKAKIDSLSSKVKSDITNKKEAPCKENKTGNEVFQPSSEQVDANKYKKGTQSKPVKAGKTSKDTIPIEITPVQSSNTISKIIESVEQDKQIVKENMDSVPKPDKLLKIFKSRIGIPVVVSGAREAPKKQKIEFSFDDDISPNPEIIFQAIKQAKRQERNDSRASFPKEKIVKDRHIKKDRQKSEKKDIRKKDDIHSKLNKELNTNVDSADMCDSSKEENTIGKIDVQSKADIEETSLSIKDSEKVESVQNLEAQESNLLPIKTSEDKELAKDPWSKGLEEGELEIVIPNKKYLGKSKLRQETKIKEPLRKISKIPISKAAKVKFVLKNNKCQDPAEYLKAIKTSPGIPHDPRKKPKNGVLKITEELLRPFPSFGKKKKRTARITTNIIKESIIR</sequence>
<feature type="compositionally biased region" description="Basic and acidic residues" evidence="5">
    <location>
        <begin position="423"/>
        <end position="436"/>
    </location>
</feature>
<dbReference type="AlphaFoldDB" id="A0AA88HG98"/>
<dbReference type="PANTHER" id="PTHR13026:SF0">
    <property type="entry name" value="RIBOSOMAL RNA PROCESSING 1B"/>
    <property type="match status" value="1"/>
</dbReference>
<dbReference type="GO" id="GO:0030688">
    <property type="term" value="C:preribosome, small subunit precursor"/>
    <property type="evidence" value="ECO:0007669"/>
    <property type="project" value="InterPro"/>
</dbReference>
<gene>
    <name evidence="6" type="ORF">QYM36_014810</name>
</gene>
<comment type="caution">
    <text evidence="6">The sequence shown here is derived from an EMBL/GenBank/DDBJ whole genome shotgun (WGS) entry which is preliminary data.</text>
</comment>
<organism evidence="6 7">
    <name type="scientific">Artemia franciscana</name>
    <name type="common">Brine shrimp</name>
    <name type="synonym">Artemia sanfranciscana</name>
    <dbReference type="NCBI Taxonomy" id="6661"/>
    <lineage>
        <taxon>Eukaryota</taxon>
        <taxon>Metazoa</taxon>
        <taxon>Ecdysozoa</taxon>
        <taxon>Arthropoda</taxon>
        <taxon>Crustacea</taxon>
        <taxon>Branchiopoda</taxon>
        <taxon>Anostraca</taxon>
        <taxon>Artemiidae</taxon>
        <taxon>Artemia</taxon>
    </lineage>
</organism>
<dbReference type="GO" id="GO:0006364">
    <property type="term" value="P:rRNA processing"/>
    <property type="evidence" value="ECO:0007669"/>
    <property type="project" value="UniProtKB-KW"/>
</dbReference>
<comment type="similarity">
    <text evidence="2">Belongs to the RRP1 family.</text>
</comment>
<feature type="region of interest" description="Disordered" evidence="5">
    <location>
        <begin position="371"/>
        <end position="393"/>
    </location>
</feature>
<protein>
    <submittedName>
        <fullName evidence="6">Uncharacterized protein</fullName>
    </submittedName>
</protein>
<evidence type="ECO:0000256" key="1">
    <source>
        <dbReference type="ARBA" id="ARBA00004123"/>
    </source>
</evidence>
<feature type="region of interest" description="Disordered" evidence="5">
    <location>
        <begin position="423"/>
        <end position="469"/>
    </location>
</feature>
<keyword evidence="7" id="KW-1185">Reference proteome</keyword>
<keyword evidence="3" id="KW-0698">rRNA processing</keyword>
<evidence type="ECO:0000256" key="2">
    <source>
        <dbReference type="ARBA" id="ARBA00006374"/>
    </source>
</evidence>
<dbReference type="Proteomes" id="UP001187531">
    <property type="component" value="Unassembled WGS sequence"/>
</dbReference>
<dbReference type="InterPro" id="IPR010301">
    <property type="entry name" value="RRP1"/>
</dbReference>
<keyword evidence="4" id="KW-0539">Nucleus</keyword>
<comment type="subcellular location">
    <subcellularLocation>
        <location evidence="1">Nucleus</location>
    </subcellularLocation>
</comment>
<accession>A0AA88HG98</accession>
<evidence type="ECO:0000313" key="7">
    <source>
        <dbReference type="Proteomes" id="UP001187531"/>
    </source>
</evidence>